<protein>
    <submittedName>
        <fullName evidence="2">Exonuclease</fullName>
    </submittedName>
</protein>
<sequence>MTTPKAKTESVGDARFYVSPDDPDVRHPGVTTILNALPKPWLKPWVSKVIAEAAADNVGVIVSMMMANPTGWRAAAVDLLKRAPDHLRDGAADTGTAAHDLFERMARGETVTDVSDELEPYRVHIDEFLNTVQPEFLYLEETVWSDPHRYAGSFDWLAKIDGEIVWGDTKTNKAGAKPEVGLQLAAYRNAPHMLARDGSRIPNIKGDSGAVFHLRPEGWSLTPVRVDDEVFETFLHLREVFEYDKTVSRTMLGTPVAFGPPEAAPKPRKPRAPRTASTTVTRTRTRKATA</sequence>
<name>A0A2Z4Q9K2_9CAUD</name>
<dbReference type="GeneID" id="54993709"/>
<dbReference type="EMBL" id="MH271320">
    <property type="protein sequence ID" value="AWY06660.1"/>
    <property type="molecule type" value="Genomic_DNA"/>
</dbReference>
<proteinExistence type="predicted"/>
<dbReference type="Proteomes" id="UP000251243">
    <property type="component" value="Segment"/>
</dbReference>
<evidence type="ECO:0000256" key="1">
    <source>
        <dbReference type="SAM" id="MobiDB-lite"/>
    </source>
</evidence>
<accession>A0A2Z4Q9K2</accession>
<keyword evidence="2" id="KW-0540">Nuclease</keyword>
<feature type="region of interest" description="Disordered" evidence="1">
    <location>
        <begin position="257"/>
        <end position="290"/>
    </location>
</feature>
<dbReference type="KEGG" id="vg:54993709"/>
<feature type="compositionally biased region" description="Low complexity" evidence="1">
    <location>
        <begin position="273"/>
        <end position="282"/>
    </location>
</feature>
<gene>
    <name evidence="2" type="primary">26</name>
    <name evidence="2" type="ORF">SEA_ZETA1847_26</name>
</gene>
<dbReference type="RefSeq" id="YP_009803149.1">
    <property type="nucleotide sequence ID" value="NC_047992.1"/>
</dbReference>
<evidence type="ECO:0000313" key="3">
    <source>
        <dbReference type="Proteomes" id="UP000251243"/>
    </source>
</evidence>
<keyword evidence="2" id="KW-0378">Hydrolase</keyword>
<keyword evidence="3" id="KW-1185">Reference proteome</keyword>
<reference evidence="3" key="1">
    <citation type="submission" date="2018-04" db="EMBL/GenBank/DDBJ databases">
        <authorList>
            <person name="Go L.Y."/>
            <person name="Mitchell J.A."/>
        </authorList>
    </citation>
    <scope>NUCLEOTIDE SEQUENCE [LARGE SCALE GENOMIC DNA]</scope>
</reference>
<dbReference type="GO" id="GO:0004527">
    <property type="term" value="F:exonuclease activity"/>
    <property type="evidence" value="ECO:0007669"/>
    <property type="project" value="UniProtKB-KW"/>
</dbReference>
<evidence type="ECO:0000313" key="2">
    <source>
        <dbReference type="EMBL" id="AWY06660.1"/>
    </source>
</evidence>
<organism evidence="2 3">
    <name type="scientific">Microbacterium phage Zeta1847</name>
    <dbReference type="NCBI Taxonomy" id="2201444"/>
    <lineage>
        <taxon>Viruses</taxon>
        <taxon>Duplodnaviria</taxon>
        <taxon>Heunggongvirae</taxon>
        <taxon>Uroviricota</taxon>
        <taxon>Caudoviricetes</taxon>
        <taxon>Casidaviridae</taxon>
        <taxon>Zetavirus</taxon>
        <taxon>Zetavirus zeta1847</taxon>
    </lineage>
</organism>
<keyword evidence="2" id="KW-0269">Exonuclease</keyword>